<comment type="caution">
    <text evidence="1">The sequence shown here is derived from an EMBL/GenBank/DDBJ whole genome shotgun (WGS) entry which is preliminary data.</text>
</comment>
<accession>A6BD22</accession>
<proteinExistence type="predicted"/>
<dbReference type="EMBL" id="AAXB02000001">
    <property type="protein sequence ID" value="EDM64339.1"/>
    <property type="molecule type" value="Genomic_DNA"/>
</dbReference>
<reference evidence="1 2" key="1">
    <citation type="submission" date="2007-03" db="EMBL/GenBank/DDBJ databases">
        <authorList>
            <person name="Fulton L."/>
            <person name="Clifton S."/>
            <person name="Fulton B."/>
            <person name="Xu J."/>
            <person name="Minx P."/>
            <person name="Pepin K.H."/>
            <person name="Johnson M."/>
            <person name="Thiruvilangam P."/>
            <person name="Bhonagiri V."/>
            <person name="Nash W.E."/>
            <person name="Mardis E.R."/>
            <person name="Wilson R.K."/>
        </authorList>
    </citation>
    <scope>NUCLEOTIDE SEQUENCE [LARGE SCALE GENOMIC DNA]</scope>
    <source>
        <strain evidence="1 2">DSM 13814</strain>
    </source>
</reference>
<sequence>MEQQPITRWKAGEEMRKRNHVIPVRLNAKELRFLEEQVEKSGLSREEYIRSLVMGGEVRARPCEHHTELLRKISGLCNNANQLAHVANGCGMAGEESIREMLRMTKETWRLVKEEW</sequence>
<evidence type="ECO:0000313" key="2">
    <source>
        <dbReference type="Proteomes" id="UP000004016"/>
    </source>
</evidence>
<dbReference type="Pfam" id="PF21983">
    <property type="entry name" value="NikA-like"/>
    <property type="match status" value="1"/>
</dbReference>
<name>A6BD22_9FIRM</name>
<organism evidence="1 2">
    <name type="scientific">Dorea longicatena DSM 13814</name>
    <dbReference type="NCBI Taxonomy" id="411462"/>
    <lineage>
        <taxon>Bacteria</taxon>
        <taxon>Bacillati</taxon>
        <taxon>Bacillota</taxon>
        <taxon>Clostridia</taxon>
        <taxon>Lachnospirales</taxon>
        <taxon>Lachnospiraceae</taxon>
        <taxon>Dorea</taxon>
    </lineage>
</organism>
<gene>
    <name evidence="1" type="ORF">DORLON_00185</name>
</gene>
<dbReference type="InterPro" id="IPR053842">
    <property type="entry name" value="NikA-like"/>
</dbReference>
<dbReference type="HOGENOM" id="CLU_096411_6_0_9"/>
<protein>
    <submittedName>
        <fullName evidence="1">Ribbon-helix-helix protein, CopG family</fullName>
    </submittedName>
</protein>
<reference evidence="1 2" key="2">
    <citation type="submission" date="2007-04" db="EMBL/GenBank/DDBJ databases">
        <title>Draft genome sequence of Dorea longicatena (DSM 13814).</title>
        <authorList>
            <person name="Sudarsanam P."/>
            <person name="Ley R."/>
            <person name="Guruge J."/>
            <person name="Turnbaugh P.J."/>
            <person name="Mahowald M."/>
            <person name="Liep D."/>
            <person name="Gordon J."/>
        </authorList>
    </citation>
    <scope>NUCLEOTIDE SEQUENCE [LARGE SCALE GENOMIC DNA]</scope>
    <source>
        <strain evidence="1 2">DSM 13814</strain>
    </source>
</reference>
<evidence type="ECO:0000313" key="1">
    <source>
        <dbReference type="EMBL" id="EDM64339.1"/>
    </source>
</evidence>
<dbReference type="eggNOG" id="ENOG5032MVT">
    <property type="taxonomic scope" value="Bacteria"/>
</dbReference>
<dbReference type="AlphaFoldDB" id="A6BD22"/>
<dbReference type="Proteomes" id="UP000004016">
    <property type="component" value="Unassembled WGS sequence"/>
</dbReference>